<dbReference type="InterPro" id="IPR000318">
    <property type="entry name" value="Nase_comp1_CS"/>
</dbReference>
<dbReference type="InterPro" id="IPR005975">
    <property type="entry name" value="Nase_Mo-Fe_CF"/>
</dbReference>
<accession>A0A0X8X9H9</accession>
<dbReference type="GO" id="GO:0065003">
    <property type="term" value="P:protein-containing complex assembly"/>
    <property type="evidence" value="ECO:0007669"/>
    <property type="project" value="InterPro"/>
</dbReference>
<protein>
    <recommendedName>
        <fullName evidence="4">Nitrogenase iron-molybdenum cofactor biosynthesis protein NifN</fullName>
    </recommendedName>
</protein>
<dbReference type="Proteomes" id="UP000218890">
    <property type="component" value="Chromosome"/>
</dbReference>
<evidence type="ECO:0000256" key="2">
    <source>
        <dbReference type="ARBA" id="ARBA00005155"/>
    </source>
</evidence>
<dbReference type="UniPathway" id="UPA00782"/>
<evidence type="ECO:0000256" key="6">
    <source>
        <dbReference type="RuleBase" id="RU004021"/>
    </source>
</evidence>
<comment type="function">
    <text evidence="1">This protein may play a role in the biosynthesis of the prosthetic group of nitrogenase (FeMo cofactor).</text>
</comment>
<dbReference type="SUPFAM" id="SSF53807">
    <property type="entry name" value="Helical backbone' metal receptor"/>
    <property type="match status" value="1"/>
</dbReference>
<evidence type="ECO:0000256" key="4">
    <source>
        <dbReference type="ARBA" id="ARBA00013282"/>
    </source>
</evidence>
<evidence type="ECO:0000313" key="8">
    <source>
        <dbReference type="EMBL" id="BAU57920.1"/>
    </source>
</evidence>
<dbReference type="GO" id="GO:0016163">
    <property type="term" value="F:nitrogenase activity"/>
    <property type="evidence" value="ECO:0007669"/>
    <property type="project" value="InterPro"/>
</dbReference>
<feature type="domain" description="Nitrogenase/oxidoreductase component 1" evidence="7">
    <location>
        <begin position="19"/>
        <end position="436"/>
    </location>
</feature>
<dbReference type="PROSITE" id="PS00699">
    <property type="entry name" value="NITROGENASE_1_1"/>
    <property type="match status" value="1"/>
</dbReference>
<gene>
    <name evidence="8" type="ORF">HH1059_12240</name>
</gene>
<sequence length="461" mass="49284">MPSIEHRTKALTVNPLKASQPLGGSLATLGFCRAMPLLHGSQGCTAFGKVYFVRHFNEPIPLQSSAVDKTSAIMGADENIEQALHTICTKNSPSLITVLTTGLTETAGTDIERLVKDFRRNNPELAATTTIVPVNTADFTGSLESGYAATLTAILDATLPNTAFARTRPGKSSRRVNLLLSSSLTPGDVEELLELISAFGLEPVAIPDLSASLDGHLEACEFDPLTTAGTAVESLDECGNAAATIVIGSSLYAAADLLTNRTGVPDIRFDHIMGMQQTDRLIMALREISGRAVPRKIQRQRQQFQDALLDTHLVLGQSRIGMAGEADLLAGLSNLVSSVGMEIVSLVAPDDNARGLEGIAASTVKIGDLEDLELASRENGAEIIVGSGHAAATAERLGIPIVQHGYPIWERLGLHTRSRVGYRGSRDLLFDLANALLEHREHHPALKPYRSVFKHPEAEPS</sequence>
<comment type="similarity">
    <text evidence="3 6">Belongs to the NifD/NifK/NifE/NifN family.</text>
</comment>
<dbReference type="Pfam" id="PF00148">
    <property type="entry name" value="Oxidored_nitro"/>
    <property type="match status" value="1"/>
</dbReference>
<evidence type="ECO:0000256" key="3">
    <source>
        <dbReference type="ARBA" id="ARBA00011002"/>
    </source>
</evidence>
<dbReference type="NCBIfam" id="TIGR01285">
    <property type="entry name" value="nifN"/>
    <property type="match status" value="1"/>
</dbReference>
<dbReference type="KEGG" id="hhk:HH1059_12240"/>
<dbReference type="InterPro" id="IPR050152">
    <property type="entry name" value="ChlB/BchB/BchZ"/>
</dbReference>
<dbReference type="Gene3D" id="3.40.50.1980">
    <property type="entry name" value="Nitrogenase molybdenum iron protein domain"/>
    <property type="match status" value="3"/>
</dbReference>
<dbReference type="PANTHER" id="PTHR33712:SF7">
    <property type="entry name" value="LIGHT-INDEPENDENT PROTOCHLOROPHYLLIDE REDUCTASE SUBUNIT B"/>
    <property type="match status" value="1"/>
</dbReference>
<comment type="pathway">
    <text evidence="2">Cofactor biosynthesis; Fe-Mo cofactor biosynthesis.</text>
</comment>
<dbReference type="AlphaFoldDB" id="A0A0X8X9H9"/>
<organism evidence="8 9">
    <name type="scientific">Halorhodospira halochloris</name>
    <name type="common">Ectothiorhodospira halochloris</name>
    <dbReference type="NCBI Taxonomy" id="1052"/>
    <lineage>
        <taxon>Bacteria</taxon>
        <taxon>Pseudomonadati</taxon>
        <taxon>Pseudomonadota</taxon>
        <taxon>Gammaproteobacteria</taxon>
        <taxon>Chromatiales</taxon>
        <taxon>Ectothiorhodospiraceae</taxon>
        <taxon>Halorhodospira</taxon>
    </lineage>
</organism>
<keyword evidence="5 6" id="KW-0535">Nitrogen fixation</keyword>
<dbReference type="PANTHER" id="PTHR33712">
    <property type="entry name" value="LIGHT-INDEPENDENT PROTOCHLOROPHYLLIDE REDUCTASE SUBUNIT B"/>
    <property type="match status" value="1"/>
</dbReference>
<evidence type="ECO:0000313" key="9">
    <source>
        <dbReference type="Proteomes" id="UP000218890"/>
    </source>
</evidence>
<evidence type="ECO:0000256" key="5">
    <source>
        <dbReference type="ARBA" id="ARBA00023231"/>
    </source>
</evidence>
<dbReference type="CDD" id="cd01966">
    <property type="entry name" value="Nitrogenase_NifN_1"/>
    <property type="match status" value="1"/>
</dbReference>
<name>A0A0X8X9H9_HALHR</name>
<proteinExistence type="inferred from homology"/>
<evidence type="ECO:0000259" key="7">
    <source>
        <dbReference type="Pfam" id="PF00148"/>
    </source>
</evidence>
<dbReference type="OrthoDB" id="9800746at2"/>
<dbReference type="Gene3D" id="6.10.250.1090">
    <property type="match status" value="1"/>
</dbReference>
<keyword evidence="9" id="KW-1185">Reference proteome</keyword>
<dbReference type="EMBL" id="AP017372">
    <property type="protein sequence ID" value="BAU57920.1"/>
    <property type="molecule type" value="Genomic_DNA"/>
</dbReference>
<dbReference type="RefSeq" id="WP_096409269.1">
    <property type="nucleotide sequence ID" value="NZ_AP017372.2"/>
</dbReference>
<reference evidence="8" key="1">
    <citation type="submission" date="2016-02" db="EMBL/GenBank/DDBJ databases">
        <title>Halorhodospira halochloris DSM-1059 complete genome, version 2.</title>
        <authorList>
            <person name="Tsukatani Y."/>
        </authorList>
    </citation>
    <scope>NUCLEOTIDE SEQUENCE</scope>
    <source>
        <strain evidence="8">DSM 1059</strain>
    </source>
</reference>
<evidence type="ECO:0000256" key="1">
    <source>
        <dbReference type="ARBA" id="ARBA00003171"/>
    </source>
</evidence>
<dbReference type="InterPro" id="IPR000510">
    <property type="entry name" value="Nase/OxRdtase_comp1"/>
</dbReference>